<sequence>MLHEVSLVLVGVVILAYGLEFLFSHLDDPREPRRATPTVPVIGHILGFLRGGFDYYGTTSQKTDAEIYTIGILNFKVYITHATRLTQMIQRSKTLSFRPFLQVSNKVVTDETHALFNGELLENFSAVSKETLTPGPRLDVQNLRMGHELLTEIDDMLKGSDVQLLEWAKHAIVQATGAGLYGVQHPFRDPEIENALWTWEDRRPRLDVGFDPLNRGYNARAKVFEAFRKYFSNMPDDASPIIRERQKILAQNGICEEDRYKMQAILSTAAYPNTVPTLFWTVYEIYSRPELLEAVRQEIANKAVRRSDDGFILDLAALQTECHILLSAYQETQRTRHSQVAFRMVLEDTLLDGQYLLKKGNVLHIPAKPTHMDTSIWGPQAAVFDPYRFVPAGAGEEARERTKIVPSSFLPWGRPPYMCPARQFASTEILMTMALLALRVDLTPANGEGWGKPAVRSGMEVPTIPRPKEDMRLRVTTRKEGAGRWAVAIGVGKTRISLASG</sequence>
<keyword evidence="1" id="KW-1133">Transmembrane helix</keyword>
<reference evidence="2" key="1">
    <citation type="journal article" date="2023" name="Mol. Phylogenet. Evol.">
        <title>Genome-scale phylogeny and comparative genomics of the fungal order Sordariales.</title>
        <authorList>
            <person name="Hensen N."/>
            <person name="Bonometti L."/>
            <person name="Westerberg I."/>
            <person name="Brannstrom I.O."/>
            <person name="Guillou S."/>
            <person name="Cros-Aarteil S."/>
            <person name="Calhoun S."/>
            <person name="Haridas S."/>
            <person name="Kuo A."/>
            <person name="Mondo S."/>
            <person name="Pangilinan J."/>
            <person name="Riley R."/>
            <person name="LaButti K."/>
            <person name="Andreopoulos B."/>
            <person name="Lipzen A."/>
            <person name="Chen C."/>
            <person name="Yan M."/>
            <person name="Daum C."/>
            <person name="Ng V."/>
            <person name="Clum A."/>
            <person name="Steindorff A."/>
            <person name="Ohm R.A."/>
            <person name="Martin F."/>
            <person name="Silar P."/>
            <person name="Natvig D.O."/>
            <person name="Lalanne C."/>
            <person name="Gautier V."/>
            <person name="Ament-Velasquez S.L."/>
            <person name="Kruys A."/>
            <person name="Hutchinson M.I."/>
            <person name="Powell A.J."/>
            <person name="Barry K."/>
            <person name="Miller A.N."/>
            <person name="Grigoriev I.V."/>
            <person name="Debuchy R."/>
            <person name="Gladieux P."/>
            <person name="Hiltunen Thoren M."/>
            <person name="Johannesson H."/>
        </authorList>
    </citation>
    <scope>NUCLEOTIDE SEQUENCE</scope>
    <source>
        <strain evidence="2">CBS 538.74</strain>
    </source>
</reference>
<dbReference type="Proteomes" id="UP001302745">
    <property type="component" value="Unassembled WGS sequence"/>
</dbReference>
<gene>
    <name evidence="2" type="ORF">C8A00DRAFT_13331</name>
</gene>
<evidence type="ECO:0000256" key="1">
    <source>
        <dbReference type="SAM" id="Phobius"/>
    </source>
</evidence>
<dbReference type="CDD" id="cd11040">
    <property type="entry name" value="CYP7_CYP8-like"/>
    <property type="match status" value="1"/>
</dbReference>
<evidence type="ECO:0000313" key="2">
    <source>
        <dbReference type="EMBL" id="KAK4155646.1"/>
    </source>
</evidence>
<dbReference type="InterPro" id="IPR001128">
    <property type="entry name" value="Cyt_P450"/>
</dbReference>
<name>A0AAN7A0E3_9PEZI</name>
<keyword evidence="3" id="KW-1185">Reference proteome</keyword>
<reference evidence="2" key="2">
    <citation type="submission" date="2023-05" db="EMBL/GenBank/DDBJ databases">
        <authorList>
            <consortium name="Lawrence Berkeley National Laboratory"/>
            <person name="Steindorff A."/>
            <person name="Hensen N."/>
            <person name="Bonometti L."/>
            <person name="Westerberg I."/>
            <person name="Brannstrom I.O."/>
            <person name="Guillou S."/>
            <person name="Cros-Aarteil S."/>
            <person name="Calhoun S."/>
            <person name="Haridas S."/>
            <person name="Kuo A."/>
            <person name="Mondo S."/>
            <person name="Pangilinan J."/>
            <person name="Riley R."/>
            <person name="Labutti K."/>
            <person name="Andreopoulos B."/>
            <person name="Lipzen A."/>
            <person name="Chen C."/>
            <person name="Yanf M."/>
            <person name="Daum C."/>
            <person name="Ng V."/>
            <person name="Clum A."/>
            <person name="Ohm R."/>
            <person name="Martin F."/>
            <person name="Silar P."/>
            <person name="Natvig D."/>
            <person name="Lalanne C."/>
            <person name="Gautier V."/>
            <person name="Ament-Velasquez S.L."/>
            <person name="Kruys A."/>
            <person name="Hutchinson M.I."/>
            <person name="Powell A.J."/>
            <person name="Barry K."/>
            <person name="Miller A.N."/>
            <person name="Grigoriev I.V."/>
            <person name="Debuchy R."/>
            <person name="Gladieux P."/>
            <person name="Thoren M.H."/>
            <person name="Johannesson H."/>
        </authorList>
    </citation>
    <scope>NUCLEOTIDE SEQUENCE</scope>
    <source>
        <strain evidence="2">CBS 538.74</strain>
    </source>
</reference>
<dbReference type="PANTHER" id="PTHR47582:SF1">
    <property type="entry name" value="P450, PUTATIVE (EUROFUNG)-RELATED"/>
    <property type="match status" value="1"/>
</dbReference>
<dbReference type="Gene3D" id="1.10.630.10">
    <property type="entry name" value="Cytochrome P450"/>
    <property type="match status" value="1"/>
</dbReference>
<dbReference type="GO" id="GO:0005506">
    <property type="term" value="F:iron ion binding"/>
    <property type="evidence" value="ECO:0007669"/>
    <property type="project" value="InterPro"/>
</dbReference>
<dbReference type="InterPro" id="IPR036396">
    <property type="entry name" value="Cyt_P450_sf"/>
</dbReference>
<dbReference type="SUPFAM" id="SSF48264">
    <property type="entry name" value="Cytochrome P450"/>
    <property type="match status" value="1"/>
</dbReference>
<dbReference type="GO" id="GO:0020037">
    <property type="term" value="F:heme binding"/>
    <property type="evidence" value="ECO:0007669"/>
    <property type="project" value="InterPro"/>
</dbReference>
<keyword evidence="1" id="KW-0472">Membrane</keyword>
<dbReference type="Pfam" id="PF00067">
    <property type="entry name" value="p450"/>
    <property type="match status" value="1"/>
</dbReference>
<accession>A0AAN7A0E3</accession>
<proteinExistence type="predicted"/>
<dbReference type="AlphaFoldDB" id="A0AAN7A0E3"/>
<protein>
    <submittedName>
        <fullName evidence="2">Cytochrome P450</fullName>
    </submittedName>
</protein>
<dbReference type="GO" id="GO:0004497">
    <property type="term" value="F:monooxygenase activity"/>
    <property type="evidence" value="ECO:0007669"/>
    <property type="project" value="InterPro"/>
</dbReference>
<keyword evidence="1" id="KW-0812">Transmembrane</keyword>
<dbReference type="GO" id="GO:0016705">
    <property type="term" value="F:oxidoreductase activity, acting on paired donors, with incorporation or reduction of molecular oxygen"/>
    <property type="evidence" value="ECO:0007669"/>
    <property type="project" value="InterPro"/>
</dbReference>
<dbReference type="EMBL" id="MU856883">
    <property type="protein sequence ID" value="KAK4155646.1"/>
    <property type="molecule type" value="Genomic_DNA"/>
</dbReference>
<evidence type="ECO:0000313" key="3">
    <source>
        <dbReference type="Proteomes" id="UP001302745"/>
    </source>
</evidence>
<comment type="caution">
    <text evidence="2">The sequence shown here is derived from an EMBL/GenBank/DDBJ whole genome shotgun (WGS) entry which is preliminary data.</text>
</comment>
<dbReference type="PANTHER" id="PTHR47582">
    <property type="entry name" value="P450, PUTATIVE (EUROFUNG)-RELATED"/>
    <property type="match status" value="1"/>
</dbReference>
<organism evidence="2 3">
    <name type="scientific">Chaetomidium leptoderma</name>
    <dbReference type="NCBI Taxonomy" id="669021"/>
    <lineage>
        <taxon>Eukaryota</taxon>
        <taxon>Fungi</taxon>
        <taxon>Dikarya</taxon>
        <taxon>Ascomycota</taxon>
        <taxon>Pezizomycotina</taxon>
        <taxon>Sordariomycetes</taxon>
        <taxon>Sordariomycetidae</taxon>
        <taxon>Sordariales</taxon>
        <taxon>Chaetomiaceae</taxon>
        <taxon>Chaetomidium</taxon>
    </lineage>
</organism>
<feature type="transmembrane region" description="Helical" evidence="1">
    <location>
        <begin position="6"/>
        <end position="24"/>
    </location>
</feature>
<dbReference type="InterPro" id="IPR053007">
    <property type="entry name" value="CYP450_monoxygenase_sec-met"/>
</dbReference>